<dbReference type="GO" id="GO:0003735">
    <property type="term" value="F:structural constituent of ribosome"/>
    <property type="evidence" value="ECO:0007669"/>
    <property type="project" value="InterPro"/>
</dbReference>
<proteinExistence type="inferred from homology"/>
<evidence type="ECO:0000313" key="4">
    <source>
        <dbReference type="EMBL" id="QBM89742.1"/>
    </source>
</evidence>
<dbReference type="PANTHER" id="PTHR41237">
    <property type="entry name" value="37S RIBOSOMAL PROTEIN MRP21, MITOCHONDRIAL"/>
    <property type="match status" value="1"/>
</dbReference>
<sequence>MFTSITRGWPVLRQTTTTGFSRRLLSKKPDADPFTELRDTAKSAPRNASTVFDIDELIANSPSLRDLQGSKGKYDEYAFGNSVKDPREAAKAISIYGPSSGRTVDVKFQNVGLALRGVQSVLRQNEVRLQWHNQKRYIRPAKFQKMKKSLWWRKHFALGFSDLMAQITDAKRRGY</sequence>
<dbReference type="Pfam" id="PF01165">
    <property type="entry name" value="Ribosomal_S21"/>
    <property type="match status" value="1"/>
</dbReference>
<dbReference type="InterPro" id="IPR052837">
    <property type="entry name" value="Mitoribosomal_bS21"/>
</dbReference>
<dbReference type="PANTHER" id="PTHR41237:SF1">
    <property type="entry name" value="SMALL RIBOSOMAL SUBUNIT PROTEIN BS21M"/>
    <property type="match status" value="1"/>
</dbReference>
<dbReference type="InterPro" id="IPR001911">
    <property type="entry name" value="Ribosomal_bS21"/>
</dbReference>
<dbReference type="AlphaFoldDB" id="A0A4P6XQE2"/>
<evidence type="ECO:0000256" key="2">
    <source>
        <dbReference type="ARBA" id="ARBA00022980"/>
    </source>
</evidence>
<evidence type="ECO:0000256" key="3">
    <source>
        <dbReference type="ARBA" id="ARBA00023274"/>
    </source>
</evidence>
<keyword evidence="5" id="KW-1185">Reference proteome</keyword>
<dbReference type="STRING" id="2163413.A0A4P6XQE2"/>
<keyword evidence="2 4" id="KW-0689">Ribosomal protein</keyword>
<organism evidence="4 5">
    <name type="scientific">Metschnikowia aff. pulcherrima</name>
    <dbReference type="NCBI Taxonomy" id="2163413"/>
    <lineage>
        <taxon>Eukaryota</taxon>
        <taxon>Fungi</taxon>
        <taxon>Dikarya</taxon>
        <taxon>Ascomycota</taxon>
        <taxon>Saccharomycotina</taxon>
        <taxon>Pichiomycetes</taxon>
        <taxon>Metschnikowiaceae</taxon>
        <taxon>Metschnikowia</taxon>
    </lineage>
</organism>
<protein>
    <submittedName>
        <fullName evidence="4">Small subunit ribosomal protein MRP21</fullName>
    </submittedName>
</protein>
<evidence type="ECO:0000256" key="1">
    <source>
        <dbReference type="ARBA" id="ARBA00006640"/>
    </source>
</evidence>
<dbReference type="GO" id="GO:0005763">
    <property type="term" value="C:mitochondrial small ribosomal subunit"/>
    <property type="evidence" value="ECO:0007669"/>
    <property type="project" value="TreeGrafter"/>
</dbReference>
<dbReference type="Proteomes" id="UP000292447">
    <property type="component" value="Chromosome IV"/>
</dbReference>
<dbReference type="GO" id="GO:0070124">
    <property type="term" value="P:mitochondrial translational initiation"/>
    <property type="evidence" value="ECO:0007669"/>
    <property type="project" value="TreeGrafter"/>
</dbReference>
<accession>A0A4P6XQE2</accession>
<gene>
    <name evidence="4" type="primary">MPUL0D08240</name>
    <name evidence="4" type="ORF">METSCH_D08240</name>
</gene>
<dbReference type="EMBL" id="CP034459">
    <property type="protein sequence ID" value="QBM89742.1"/>
    <property type="molecule type" value="Genomic_DNA"/>
</dbReference>
<evidence type="ECO:0000313" key="5">
    <source>
        <dbReference type="Proteomes" id="UP000292447"/>
    </source>
</evidence>
<reference evidence="5" key="1">
    <citation type="submission" date="2019-03" db="EMBL/GenBank/DDBJ databases">
        <title>Snf2 controls pulcherriminic acid biosynthesis and connects pigmentation and antifungal activity of the yeast Metschnikowia pulcherrima.</title>
        <authorList>
            <person name="Gore-Lloyd D."/>
            <person name="Sumann I."/>
            <person name="Brachmann A.O."/>
            <person name="Schneeberger K."/>
            <person name="Ortiz-Merino R.A."/>
            <person name="Moreno-Beltran M."/>
            <person name="Schlaefli M."/>
            <person name="Kirner P."/>
            <person name="Santos Kron A."/>
            <person name="Wolfe K.H."/>
            <person name="Piel J."/>
            <person name="Ahrens C.H."/>
            <person name="Henk D."/>
            <person name="Freimoser F.M."/>
        </authorList>
    </citation>
    <scope>NUCLEOTIDE SEQUENCE [LARGE SCALE GENOMIC DNA]</scope>
    <source>
        <strain evidence="5">APC 1.2</strain>
    </source>
</reference>
<comment type="similarity">
    <text evidence="1">Belongs to the bacterial ribosomal protein bS21 family.</text>
</comment>
<name>A0A4P6XQE2_9ASCO</name>
<keyword evidence="3" id="KW-0687">Ribonucleoprotein</keyword>